<dbReference type="Proteomes" id="UP000627446">
    <property type="component" value="Unassembled WGS sequence"/>
</dbReference>
<keyword evidence="3" id="KW-1185">Reference proteome</keyword>
<reference evidence="2" key="1">
    <citation type="submission" date="2020-08" db="EMBL/GenBank/DDBJ databases">
        <title>Novel species isolated from subtropical streams in China.</title>
        <authorList>
            <person name="Lu H."/>
        </authorList>
    </citation>
    <scope>NUCLEOTIDE SEQUENCE</scope>
    <source>
        <strain evidence="2">LX22W</strain>
    </source>
</reference>
<feature type="chain" id="PRO_5037619792" evidence="1">
    <location>
        <begin position="38"/>
        <end position="160"/>
    </location>
</feature>
<evidence type="ECO:0000313" key="2">
    <source>
        <dbReference type="EMBL" id="MBC3882448.1"/>
    </source>
</evidence>
<organism evidence="2 3">
    <name type="scientific">Undibacterium nitidum</name>
    <dbReference type="NCBI Taxonomy" id="2762298"/>
    <lineage>
        <taxon>Bacteria</taxon>
        <taxon>Pseudomonadati</taxon>
        <taxon>Pseudomonadota</taxon>
        <taxon>Betaproteobacteria</taxon>
        <taxon>Burkholderiales</taxon>
        <taxon>Oxalobacteraceae</taxon>
        <taxon>Undibacterium</taxon>
    </lineage>
</organism>
<sequence>MPKSKRSRKTFMRLLVLCSASVLLLFISALYCGSTMAQDLERAELQGQWLGEWRPYETQYQQIPGRIPIRLTIREKSIISGSFGDSNFISEKIERQAKQIMVWAKLDRPIRFGKDHVKDHLIILITSIRQDQLSADAHLKSRFSFDFSMHPGELKASKLK</sequence>
<evidence type="ECO:0000256" key="1">
    <source>
        <dbReference type="SAM" id="SignalP"/>
    </source>
</evidence>
<protein>
    <submittedName>
        <fullName evidence="2">Uncharacterized protein</fullName>
    </submittedName>
</protein>
<name>A0A923HQ04_9BURK</name>
<accession>A0A923HQ04</accession>
<gene>
    <name evidence="2" type="ORF">H8K36_13730</name>
</gene>
<dbReference type="AlphaFoldDB" id="A0A923HQ04"/>
<feature type="signal peptide" evidence="1">
    <location>
        <begin position="1"/>
        <end position="37"/>
    </location>
</feature>
<dbReference type="EMBL" id="JACOFZ010000005">
    <property type="protein sequence ID" value="MBC3882448.1"/>
    <property type="molecule type" value="Genomic_DNA"/>
</dbReference>
<keyword evidence="1" id="KW-0732">Signal</keyword>
<dbReference type="RefSeq" id="WP_186917059.1">
    <property type="nucleotide sequence ID" value="NZ_JACOFZ010000005.1"/>
</dbReference>
<evidence type="ECO:0000313" key="3">
    <source>
        <dbReference type="Proteomes" id="UP000627446"/>
    </source>
</evidence>
<comment type="caution">
    <text evidence="2">The sequence shown here is derived from an EMBL/GenBank/DDBJ whole genome shotgun (WGS) entry which is preliminary data.</text>
</comment>
<proteinExistence type="predicted"/>